<dbReference type="SUPFAM" id="SSF52490">
    <property type="entry name" value="Tubulin nucleotide-binding domain-like"/>
    <property type="match status" value="1"/>
</dbReference>
<evidence type="ECO:0000256" key="4">
    <source>
        <dbReference type="ARBA" id="ARBA00009636"/>
    </source>
</evidence>
<dbReference type="Proteomes" id="UP001152795">
    <property type="component" value="Unassembled WGS sequence"/>
</dbReference>
<dbReference type="GO" id="GO:0005929">
    <property type="term" value="C:cilium"/>
    <property type="evidence" value="ECO:0007669"/>
    <property type="project" value="UniProtKB-SubCell"/>
</dbReference>
<keyword evidence="10" id="KW-0539">Nucleus</keyword>
<dbReference type="Pfam" id="PF00091">
    <property type="entry name" value="Tubulin"/>
    <property type="match status" value="1"/>
</dbReference>
<dbReference type="GO" id="GO:0030030">
    <property type="term" value="P:cell projection organization"/>
    <property type="evidence" value="ECO:0007669"/>
    <property type="project" value="UniProtKB-KW"/>
</dbReference>
<evidence type="ECO:0000256" key="14">
    <source>
        <dbReference type="RuleBase" id="RU000352"/>
    </source>
</evidence>
<keyword evidence="7 14" id="KW-0547">Nucleotide-binding</keyword>
<dbReference type="GO" id="GO:0005200">
    <property type="term" value="F:structural constituent of cytoskeleton"/>
    <property type="evidence" value="ECO:0007669"/>
    <property type="project" value="InterPro"/>
</dbReference>
<dbReference type="InterPro" id="IPR002967">
    <property type="entry name" value="Delta_tubulin"/>
</dbReference>
<dbReference type="GO" id="GO:0005874">
    <property type="term" value="C:microtubule"/>
    <property type="evidence" value="ECO:0007669"/>
    <property type="project" value="UniProtKB-KW"/>
</dbReference>
<evidence type="ECO:0000256" key="3">
    <source>
        <dbReference type="ARBA" id="ARBA00004138"/>
    </source>
</evidence>
<keyword evidence="16" id="KW-1185">Reference proteome</keyword>
<dbReference type="OrthoDB" id="10250004at2759"/>
<dbReference type="InterPro" id="IPR017975">
    <property type="entry name" value="Tubulin_CS"/>
</dbReference>
<organism evidence="15 16">
    <name type="scientific">Paramuricea clavata</name>
    <name type="common">Red gorgonian</name>
    <name type="synonym">Violescent sea-whip</name>
    <dbReference type="NCBI Taxonomy" id="317549"/>
    <lineage>
        <taxon>Eukaryota</taxon>
        <taxon>Metazoa</taxon>
        <taxon>Cnidaria</taxon>
        <taxon>Anthozoa</taxon>
        <taxon>Octocorallia</taxon>
        <taxon>Malacalcyonacea</taxon>
        <taxon>Plexauridae</taxon>
        <taxon>Paramuricea</taxon>
    </lineage>
</organism>
<dbReference type="CDD" id="cd02189">
    <property type="entry name" value="delta_zeta_tubulin-like"/>
    <property type="match status" value="1"/>
</dbReference>
<dbReference type="SMART" id="SM00864">
    <property type="entry name" value="Tubulin"/>
    <property type="match status" value="1"/>
</dbReference>
<comment type="caution">
    <text evidence="15">The sequence shown here is derived from an EMBL/GenBank/DDBJ whole genome shotgun (WGS) entry which is preliminary data.</text>
</comment>
<evidence type="ECO:0000256" key="8">
    <source>
        <dbReference type="ARBA" id="ARBA00022794"/>
    </source>
</evidence>
<keyword evidence="8" id="KW-0970">Cilium biogenesis/degradation</keyword>
<dbReference type="Gene3D" id="3.40.50.1440">
    <property type="entry name" value="Tubulin/FtsZ, GTPase domain"/>
    <property type="match status" value="1"/>
</dbReference>
<dbReference type="GO" id="GO:0007017">
    <property type="term" value="P:microtubule-based process"/>
    <property type="evidence" value="ECO:0007669"/>
    <property type="project" value="InterPro"/>
</dbReference>
<evidence type="ECO:0000256" key="11">
    <source>
        <dbReference type="ARBA" id="ARBA00023273"/>
    </source>
</evidence>
<dbReference type="InterPro" id="IPR000217">
    <property type="entry name" value="Tubulin"/>
</dbReference>
<dbReference type="GO" id="GO:0005525">
    <property type="term" value="F:GTP binding"/>
    <property type="evidence" value="ECO:0007669"/>
    <property type="project" value="UniProtKB-UniRule"/>
</dbReference>
<dbReference type="SUPFAM" id="SSF55307">
    <property type="entry name" value="Tubulin C-terminal domain-like"/>
    <property type="match status" value="1"/>
</dbReference>
<dbReference type="InterPro" id="IPR036525">
    <property type="entry name" value="Tubulin/FtsZ_GTPase_sf"/>
</dbReference>
<evidence type="ECO:0000256" key="12">
    <source>
        <dbReference type="ARBA" id="ARBA00030594"/>
    </source>
</evidence>
<evidence type="ECO:0000313" key="16">
    <source>
        <dbReference type="Proteomes" id="UP001152795"/>
    </source>
</evidence>
<proteinExistence type="inferred from homology"/>
<comment type="similarity">
    <text evidence="4 14">Belongs to the tubulin family.</text>
</comment>
<accession>A0A7D9LBX4</accession>
<name>A0A7D9LBX4_PARCT</name>
<comment type="function">
    <text evidence="13">Acts as a positive regulator of hedgehog signaling and regulates ciliary function.</text>
</comment>
<dbReference type="PROSITE" id="PS00227">
    <property type="entry name" value="TUBULIN"/>
    <property type="match status" value="1"/>
</dbReference>
<evidence type="ECO:0000256" key="6">
    <source>
        <dbReference type="ARBA" id="ARBA00022701"/>
    </source>
</evidence>
<comment type="subcellular location">
    <subcellularLocation>
        <location evidence="3">Cell projection</location>
        <location evidence="3">Cilium</location>
    </subcellularLocation>
    <subcellularLocation>
        <location evidence="1">Cytoplasm</location>
        <location evidence="1">Cytoskeleton</location>
        <location evidence="1">Microtubule organizing center</location>
        <location evidence="1">Centrosome</location>
        <location evidence="1">Centriole</location>
    </subcellularLocation>
    <subcellularLocation>
        <location evidence="2">Nucleus</location>
    </subcellularLocation>
</comment>
<dbReference type="InterPro" id="IPR008280">
    <property type="entry name" value="Tub_FtsZ_C"/>
</dbReference>
<dbReference type="GO" id="GO:0005634">
    <property type="term" value="C:nucleus"/>
    <property type="evidence" value="ECO:0007669"/>
    <property type="project" value="UniProtKB-SubCell"/>
</dbReference>
<evidence type="ECO:0000256" key="10">
    <source>
        <dbReference type="ARBA" id="ARBA00023242"/>
    </source>
</evidence>
<sequence>MSVVTIQLGQCGNQIGFEFYDLLSKSATKPNHAPSSSFHSDDYSDLVSERFFHVNEKDKMFARAVMVDMEQKVIGQALHDTQRQSLWGYHKDAQVTGKKGSGNNWAQGYCHHGPKCISDVLDTVSKEVEQCDSLGGFLALMSLAGGTGSGLGAFVTTALKDEYPHATIVNNVIWPYTTGEVIVQNYNAVLTLSHLYSTSDGIIVMENEKMQKICSQLLKIKNVSFKDINKVVATKLAGVFLPACDTSDSTCLSKFVVADILSNVCAHPGHKLLNILNIPVVPKTSLAYTSYNWNMLVKHCRQMLIANANMEEGVNWSIKLPKAAKPVSETEMTNQTSTFNRSLSNQIFLRGKDASTVDLSSFEDSQLYTSWVPSYGRFHSAWQRNSYNEIEQSVTLLSNSQTPLKPLDAVVSKAWNMFASRAYVHQYAKHGITDDDFVDSFVALEQVVKNYSNL</sequence>
<gene>
    <name evidence="15" type="ORF">PACLA_8A051633</name>
</gene>
<evidence type="ECO:0000256" key="9">
    <source>
        <dbReference type="ARBA" id="ARBA00023134"/>
    </source>
</evidence>
<keyword evidence="6 14" id="KW-0493">Microtubule</keyword>
<dbReference type="GO" id="GO:0005814">
    <property type="term" value="C:centriole"/>
    <property type="evidence" value="ECO:0007669"/>
    <property type="project" value="UniProtKB-SubCell"/>
</dbReference>
<dbReference type="FunFam" id="3.40.50.1440:FF:000021">
    <property type="entry name" value="Tubulin delta chain"/>
    <property type="match status" value="1"/>
</dbReference>
<keyword evidence="11" id="KW-0966">Cell projection</keyword>
<dbReference type="PRINTS" id="PR01224">
    <property type="entry name" value="DELTATUBULIN"/>
</dbReference>
<reference evidence="15" key="1">
    <citation type="submission" date="2020-04" db="EMBL/GenBank/DDBJ databases">
        <authorList>
            <person name="Alioto T."/>
            <person name="Alioto T."/>
            <person name="Gomez Garrido J."/>
        </authorList>
    </citation>
    <scope>NUCLEOTIDE SEQUENCE</scope>
    <source>
        <strain evidence="15">A484AB</strain>
    </source>
</reference>
<dbReference type="PRINTS" id="PR01161">
    <property type="entry name" value="TUBULIN"/>
</dbReference>
<evidence type="ECO:0000256" key="7">
    <source>
        <dbReference type="ARBA" id="ARBA00022741"/>
    </source>
</evidence>
<evidence type="ECO:0000256" key="2">
    <source>
        <dbReference type="ARBA" id="ARBA00004123"/>
    </source>
</evidence>
<keyword evidence="9 14" id="KW-0342">GTP-binding</keyword>
<dbReference type="AlphaFoldDB" id="A0A7D9LBX4"/>
<evidence type="ECO:0000256" key="5">
    <source>
        <dbReference type="ARBA" id="ARBA00014184"/>
    </source>
</evidence>
<evidence type="ECO:0000256" key="1">
    <source>
        <dbReference type="ARBA" id="ARBA00004114"/>
    </source>
</evidence>
<evidence type="ECO:0000256" key="13">
    <source>
        <dbReference type="ARBA" id="ARBA00046149"/>
    </source>
</evidence>
<protein>
    <recommendedName>
        <fullName evidence="5">Tubulin delta chain</fullName>
    </recommendedName>
    <alternativeName>
        <fullName evidence="12">Delta-tubulin</fullName>
    </alternativeName>
</protein>
<dbReference type="InterPro" id="IPR003008">
    <property type="entry name" value="Tubulin_FtsZ_GTPase"/>
</dbReference>
<dbReference type="EMBL" id="CACRXK020016288">
    <property type="protein sequence ID" value="CAB4029611.1"/>
    <property type="molecule type" value="Genomic_DNA"/>
</dbReference>
<evidence type="ECO:0000313" key="15">
    <source>
        <dbReference type="EMBL" id="CAB4029611.1"/>
    </source>
</evidence>
<dbReference type="PANTHER" id="PTHR11588">
    <property type="entry name" value="TUBULIN"/>
    <property type="match status" value="1"/>
</dbReference>